<keyword evidence="5" id="KW-0560">Oxidoreductase</keyword>
<dbReference type="GO" id="GO:0004148">
    <property type="term" value="F:dihydrolipoyl dehydrogenase (NADH) activity"/>
    <property type="evidence" value="ECO:0007669"/>
    <property type="project" value="TreeGrafter"/>
</dbReference>
<evidence type="ECO:0000259" key="8">
    <source>
        <dbReference type="Pfam" id="PF07992"/>
    </source>
</evidence>
<dbReference type="EMBL" id="UINC01009694">
    <property type="protein sequence ID" value="SVA43426.1"/>
    <property type="molecule type" value="Genomic_DNA"/>
</dbReference>
<dbReference type="InterPro" id="IPR023753">
    <property type="entry name" value="FAD/NAD-binding_dom"/>
</dbReference>
<evidence type="ECO:0000256" key="2">
    <source>
        <dbReference type="ARBA" id="ARBA00007532"/>
    </source>
</evidence>
<dbReference type="Pfam" id="PF07992">
    <property type="entry name" value="Pyr_redox_2"/>
    <property type="match status" value="1"/>
</dbReference>
<protein>
    <recommendedName>
        <fullName evidence="8">FAD/NAD(P)-binding domain-containing protein</fullName>
    </recommendedName>
</protein>
<dbReference type="InterPro" id="IPR012999">
    <property type="entry name" value="Pyr_OxRdtase_I_AS"/>
</dbReference>
<evidence type="ECO:0000256" key="6">
    <source>
        <dbReference type="ARBA" id="ARBA00023157"/>
    </source>
</evidence>
<dbReference type="InterPro" id="IPR050151">
    <property type="entry name" value="Class-I_Pyr_Nuc-Dis_Oxidored"/>
</dbReference>
<evidence type="ECO:0000256" key="7">
    <source>
        <dbReference type="ARBA" id="ARBA00023284"/>
    </source>
</evidence>
<dbReference type="PANTHER" id="PTHR22912">
    <property type="entry name" value="DISULFIDE OXIDOREDUCTASE"/>
    <property type="match status" value="1"/>
</dbReference>
<keyword evidence="7" id="KW-0676">Redox-active center</keyword>
<dbReference type="AlphaFoldDB" id="A0A381VT00"/>
<feature type="domain" description="FAD/NAD(P)-binding" evidence="8">
    <location>
        <begin position="5"/>
        <end position="116"/>
    </location>
</feature>
<proteinExistence type="inferred from homology"/>
<dbReference type="PANTHER" id="PTHR22912:SF151">
    <property type="entry name" value="DIHYDROLIPOYL DEHYDROGENASE, MITOCHONDRIAL"/>
    <property type="match status" value="1"/>
</dbReference>
<keyword evidence="6" id="KW-1015">Disulfide bond</keyword>
<evidence type="ECO:0000256" key="5">
    <source>
        <dbReference type="ARBA" id="ARBA00023002"/>
    </source>
</evidence>
<sequence length="119" mass="12575">MANNYDVAIIGSGPAGYVSAIRCAQLGLKTVCVEKVTQEKEVALGGTCLNVGCIPSKALLESSLVLLNANENLKDHGIEASKISFDLNQMHERKNGIVSTMSKGVAGLFKLNKIDVIQG</sequence>
<dbReference type="PROSITE" id="PS00076">
    <property type="entry name" value="PYRIDINE_REDOX_1"/>
    <property type="match status" value="1"/>
</dbReference>
<dbReference type="GO" id="GO:0050660">
    <property type="term" value="F:flavin adenine dinucleotide binding"/>
    <property type="evidence" value="ECO:0007669"/>
    <property type="project" value="TreeGrafter"/>
</dbReference>
<name>A0A381VT00_9ZZZZ</name>
<dbReference type="SUPFAM" id="SSF51905">
    <property type="entry name" value="FAD/NAD(P)-binding domain"/>
    <property type="match status" value="1"/>
</dbReference>
<evidence type="ECO:0000256" key="3">
    <source>
        <dbReference type="ARBA" id="ARBA00022630"/>
    </source>
</evidence>
<dbReference type="InterPro" id="IPR036188">
    <property type="entry name" value="FAD/NAD-bd_sf"/>
</dbReference>
<comment type="similarity">
    <text evidence="2">Belongs to the class-I pyridine nucleotide-disulfide oxidoreductase family.</text>
</comment>
<evidence type="ECO:0000313" key="9">
    <source>
        <dbReference type="EMBL" id="SVA43426.1"/>
    </source>
</evidence>
<comment type="cofactor">
    <cofactor evidence="1">
        <name>FAD</name>
        <dbReference type="ChEBI" id="CHEBI:57692"/>
    </cofactor>
</comment>
<evidence type="ECO:0000256" key="4">
    <source>
        <dbReference type="ARBA" id="ARBA00022827"/>
    </source>
</evidence>
<dbReference type="Gene3D" id="3.50.50.60">
    <property type="entry name" value="FAD/NAD(P)-binding domain"/>
    <property type="match status" value="1"/>
</dbReference>
<accession>A0A381VT00</accession>
<reference evidence="9" key="1">
    <citation type="submission" date="2018-05" db="EMBL/GenBank/DDBJ databases">
        <authorList>
            <person name="Lanie J.A."/>
            <person name="Ng W.-L."/>
            <person name="Kazmierczak K.M."/>
            <person name="Andrzejewski T.M."/>
            <person name="Davidsen T.M."/>
            <person name="Wayne K.J."/>
            <person name="Tettelin H."/>
            <person name="Glass J.I."/>
            <person name="Rusch D."/>
            <person name="Podicherti R."/>
            <person name="Tsui H.-C.T."/>
            <person name="Winkler M.E."/>
        </authorList>
    </citation>
    <scope>NUCLEOTIDE SEQUENCE</scope>
</reference>
<evidence type="ECO:0000256" key="1">
    <source>
        <dbReference type="ARBA" id="ARBA00001974"/>
    </source>
</evidence>
<organism evidence="9">
    <name type="scientific">marine metagenome</name>
    <dbReference type="NCBI Taxonomy" id="408172"/>
    <lineage>
        <taxon>unclassified sequences</taxon>
        <taxon>metagenomes</taxon>
        <taxon>ecological metagenomes</taxon>
    </lineage>
</organism>
<dbReference type="GO" id="GO:0006103">
    <property type="term" value="P:2-oxoglutarate metabolic process"/>
    <property type="evidence" value="ECO:0007669"/>
    <property type="project" value="TreeGrafter"/>
</dbReference>
<keyword evidence="4" id="KW-0274">FAD</keyword>
<feature type="non-terminal residue" evidence="9">
    <location>
        <position position="119"/>
    </location>
</feature>
<keyword evidence="3" id="KW-0285">Flavoprotein</keyword>
<gene>
    <name evidence="9" type="ORF">METZ01_LOCUS96280</name>
</gene>
<dbReference type="PRINTS" id="PR00411">
    <property type="entry name" value="PNDRDTASEI"/>
</dbReference>